<evidence type="ECO:0000313" key="1">
    <source>
        <dbReference type="EMBL" id="TGE36816.1"/>
    </source>
</evidence>
<dbReference type="AlphaFoldDB" id="A0A4Z0R5A4"/>
<comment type="caution">
    <text evidence="1">The sequence shown here is derived from an EMBL/GenBank/DDBJ whole genome shotgun (WGS) entry which is preliminary data.</text>
</comment>
<gene>
    <name evidence="1" type="ORF">E4K67_17055</name>
</gene>
<evidence type="ECO:0000313" key="2">
    <source>
        <dbReference type="Proteomes" id="UP000298460"/>
    </source>
</evidence>
<sequence>MVFQWLLAFVVIGTLIVTLYSDSLAAKKKHSSYFKTVQKPTGKKEREAAIPNLSQYDQFFTKLNAF</sequence>
<dbReference type="OrthoDB" id="1799395at2"/>
<proteinExistence type="predicted"/>
<dbReference type="Proteomes" id="UP000298460">
    <property type="component" value="Unassembled WGS sequence"/>
</dbReference>
<protein>
    <submittedName>
        <fullName evidence="1">Uncharacterized protein</fullName>
    </submittedName>
</protein>
<accession>A0A4Z0R5A4</accession>
<keyword evidence="2" id="KW-1185">Reference proteome</keyword>
<dbReference type="RefSeq" id="WP_135548828.1">
    <property type="nucleotide sequence ID" value="NZ_SPQQ01000006.1"/>
</dbReference>
<dbReference type="EMBL" id="SPQQ01000006">
    <property type="protein sequence ID" value="TGE36816.1"/>
    <property type="molecule type" value="Genomic_DNA"/>
</dbReference>
<organism evidence="1 2">
    <name type="scientific">Desulfosporosinus fructosivorans</name>
    <dbReference type="NCBI Taxonomy" id="2018669"/>
    <lineage>
        <taxon>Bacteria</taxon>
        <taxon>Bacillati</taxon>
        <taxon>Bacillota</taxon>
        <taxon>Clostridia</taxon>
        <taxon>Eubacteriales</taxon>
        <taxon>Desulfitobacteriaceae</taxon>
        <taxon>Desulfosporosinus</taxon>
    </lineage>
</organism>
<name>A0A4Z0R5A4_9FIRM</name>
<reference evidence="1 2" key="1">
    <citation type="submission" date="2019-03" db="EMBL/GenBank/DDBJ databases">
        <title>Draft Genome Sequence of Desulfosporosinus fructosivorans Strain 63.6F, Isolated from Marine Sediment in the Baltic Sea.</title>
        <authorList>
            <person name="Hausmann B."/>
            <person name="Vandieken V."/>
            <person name="Pjevac P."/>
            <person name="Schreck K."/>
            <person name="Herbold C.W."/>
            <person name="Loy A."/>
        </authorList>
    </citation>
    <scope>NUCLEOTIDE SEQUENCE [LARGE SCALE GENOMIC DNA]</scope>
    <source>
        <strain evidence="1 2">63.6F</strain>
    </source>
</reference>